<name>A0A5C3QYI6_9AGAR</name>
<keyword evidence="1" id="KW-0812">Transmembrane</keyword>
<feature type="transmembrane region" description="Helical" evidence="1">
    <location>
        <begin position="49"/>
        <end position="76"/>
    </location>
</feature>
<protein>
    <submittedName>
        <fullName evidence="2">Uncharacterized protein</fullName>
    </submittedName>
</protein>
<evidence type="ECO:0000313" key="2">
    <source>
        <dbReference type="EMBL" id="TFL06417.1"/>
    </source>
</evidence>
<evidence type="ECO:0000256" key="1">
    <source>
        <dbReference type="SAM" id="Phobius"/>
    </source>
</evidence>
<accession>A0A5C3QYI6</accession>
<organism evidence="2 3">
    <name type="scientific">Pterulicium gracile</name>
    <dbReference type="NCBI Taxonomy" id="1884261"/>
    <lineage>
        <taxon>Eukaryota</taxon>
        <taxon>Fungi</taxon>
        <taxon>Dikarya</taxon>
        <taxon>Basidiomycota</taxon>
        <taxon>Agaricomycotina</taxon>
        <taxon>Agaricomycetes</taxon>
        <taxon>Agaricomycetidae</taxon>
        <taxon>Agaricales</taxon>
        <taxon>Pleurotineae</taxon>
        <taxon>Pterulaceae</taxon>
        <taxon>Pterulicium</taxon>
    </lineage>
</organism>
<dbReference type="EMBL" id="ML178815">
    <property type="protein sequence ID" value="TFL06417.1"/>
    <property type="molecule type" value="Genomic_DNA"/>
</dbReference>
<keyword evidence="1" id="KW-1133">Transmembrane helix</keyword>
<dbReference type="Proteomes" id="UP000305067">
    <property type="component" value="Unassembled WGS sequence"/>
</dbReference>
<dbReference type="AlphaFoldDB" id="A0A5C3QYI6"/>
<sequence>MNLRLRGHWDYALGAVERAIDQCKSSLETFQKTLQEDMDDSRNRSLAELFAGVGALAVCTVTPFFPGAAFVGAGLLTKTVSGLREKGKLDDALDAVRRDLDMARSLENRFKELLPLLQIDRVWESILKDLNTVSQWNRLIDHQEVLGLMRPRMLERWDNIKNTTQSLTESSKSDFLDLH</sequence>
<dbReference type="OrthoDB" id="3010434at2759"/>
<proteinExistence type="predicted"/>
<keyword evidence="1" id="KW-0472">Membrane</keyword>
<keyword evidence="3" id="KW-1185">Reference proteome</keyword>
<gene>
    <name evidence="2" type="ORF">BDV98DRAFT_149949</name>
</gene>
<evidence type="ECO:0000313" key="3">
    <source>
        <dbReference type="Proteomes" id="UP000305067"/>
    </source>
</evidence>
<reference evidence="2 3" key="1">
    <citation type="journal article" date="2019" name="Nat. Ecol. Evol.">
        <title>Megaphylogeny resolves global patterns of mushroom evolution.</title>
        <authorList>
            <person name="Varga T."/>
            <person name="Krizsan K."/>
            <person name="Foldi C."/>
            <person name="Dima B."/>
            <person name="Sanchez-Garcia M."/>
            <person name="Sanchez-Ramirez S."/>
            <person name="Szollosi G.J."/>
            <person name="Szarkandi J.G."/>
            <person name="Papp V."/>
            <person name="Albert L."/>
            <person name="Andreopoulos W."/>
            <person name="Angelini C."/>
            <person name="Antonin V."/>
            <person name="Barry K.W."/>
            <person name="Bougher N.L."/>
            <person name="Buchanan P."/>
            <person name="Buyck B."/>
            <person name="Bense V."/>
            <person name="Catcheside P."/>
            <person name="Chovatia M."/>
            <person name="Cooper J."/>
            <person name="Damon W."/>
            <person name="Desjardin D."/>
            <person name="Finy P."/>
            <person name="Geml J."/>
            <person name="Haridas S."/>
            <person name="Hughes K."/>
            <person name="Justo A."/>
            <person name="Karasinski D."/>
            <person name="Kautmanova I."/>
            <person name="Kiss B."/>
            <person name="Kocsube S."/>
            <person name="Kotiranta H."/>
            <person name="LaButti K.M."/>
            <person name="Lechner B.E."/>
            <person name="Liimatainen K."/>
            <person name="Lipzen A."/>
            <person name="Lukacs Z."/>
            <person name="Mihaltcheva S."/>
            <person name="Morgado L.N."/>
            <person name="Niskanen T."/>
            <person name="Noordeloos M.E."/>
            <person name="Ohm R.A."/>
            <person name="Ortiz-Santana B."/>
            <person name="Ovrebo C."/>
            <person name="Racz N."/>
            <person name="Riley R."/>
            <person name="Savchenko A."/>
            <person name="Shiryaev A."/>
            <person name="Soop K."/>
            <person name="Spirin V."/>
            <person name="Szebenyi C."/>
            <person name="Tomsovsky M."/>
            <person name="Tulloss R.E."/>
            <person name="Uehling J."/>
            <person name="Grigoriev I.V."/>
            <person name="Vagvolgyi C."/>
            <person name="Papp T."/>
            <person name="Martin F.M."/>
            <person name="Miettinen O."/>
            <person name="Hibbett D.S."/>
            <person name="Nagy L.G."/>
        </authorList>
    </citation>
    <scope>NUCLEOTIDE SEQUENCE [LARGE SCALE GENOMIC DNA]</scope>
    <source>
        <strain evidence="2 3">CBS 309.79</strain>
    </source>
</reference>